<sequence length="115" mass="12968">MKIAFSVYGNSWDEQVDIRFGRAKGFFVVDSDTEQTEYLDNRAHIDSKQNAGIETARMLVDHGIQVLITGKVGPKAGKILREADVRIFGGIGYESIREAYQMFKKGLLVEQKELL</sequence>
<dbReference type="PANTHER" id="PTHR42983:SF1">
    <property type="entry name" value="IRON-MOLYBDENUM PROTEIN"/>
    <property type="match status" value="1"/>
</dbReference>
<feature type="domain" description="Dinitrogenase iron-molybdenum cofactor biosynthesis" evidence="1">
    <location>
        <begin position="13"/>
        <end position="104"/>
    </location>
</feature>
<organism evidence="2">
    <name type="scientific">Caldithrix abyssi</name>
    <dbReference type="NCBI Taxonomy" id="187145"/>
    <lineage>
        <taxon>Bacteria</taxon>
        <taxon>Pseudomonadati</taxon>
        <taxon>Calditrichota</taxon>
        <taxon>Calditrichia</taxon>
        <taxon>Calditrichales</taxon>
        <taxon>Calditrichaceae</taxon>
        <taxon>Caldithrix</taxon>
    </lineage>
</organism>
<evidence type="ECO:0000259" key="1">
    <source>
        <dbReference type="Pfam" id="PF02579"/>
    </source>
</evidence>
<dbReference type="Proteomes" id="UP000886124">
    <property type="component" value="Unassembled WGS sequence"/>
</dbReference>
<dbReference type="CDD" id="cd00562">
    <property type="entry name" value="NifX_NifB"/>
    <property type="match status" value="1"/>
</dbReference>
<gene>
    <name evidence="2" type="ORF">ENJ89_01810</name>
</gene>
<dbReference type="Gene3D" id="3.30.420.130">
    <property type="entry name" value="Dinitrogenase iron-molybdenum cofactor biosynthesis domain"/>
    <property type="match status" value="1"/>
</dbReference>
<evidence type="ECO:0000313" key="2">
    <source>
        <dbReference type="EMBL" id="HHJ51905.1"/>
    </source>
</evidence>
<dbReference type="PANTHER" id="PTHR42983">
    <property type="entry name" value="DINITROGENASE IRON-MOLYBDENUM COFACTOR PROTEIN-RELATED"/>
    <property type="match status" value="1"/>
</dbReference>
<proteinExistence type="predicted"/>
<dbReference type="SUPFAM" id="SSF53146">
    <property type="entry name" value="Nitrogenase accessory factor-like"/>
    <property type="match status" value="1"/>
</dbReference>
<name>A0A7V5PNM0_CALAY</name>
<dbReference type="Pfam" id="PF02579">
    <property type="entry name" value="Nitro_FeMo-Co"/>
    <property type="match status" value="1"/>
</dbReference>
<dbReference type="EMBL" id="DROD01000133">
    <property type="protein sequence ID" value="HHJ51905.1"/>
    <property type="molecule type" value="Genomic_DNA"/>
</dbReference>
<dbReference type="AlphaFoldDB" id="A0A7V5PNM0"/>
<reference evidence="2" key="1">
    <citation type="journal article" date="2020" name="mSystems">
        <title>Genome- and Community-Level Interaction Insights into Carbon Utilization and Element Cycling Functions of Hydrothermarchaeota in Hydrothermal Sediment.</title>
        <authorList>
            <person name="Zhou Z."/>
            <person name="Liu Y."/>
            <person name="Xu W."/>
            <person name="Pan J."/>
            <person name="Luo Z.H."/>
            <person name="Li M."/>
        </authorList>
    </citation>
    <scope>NUCLEOTIDE SEQUENCE [LARGE SCALE GENOMIC DNA]</scope>
    <source>
        <strain evidence="2">HyVt-527</strain>
    </source>
</reference>
<dbReference type="InterPro" id="IPR003731">
    <property type="entry name" value="Di-Nase_FeMo-co_biosynth"/>
</dbReference>
<protein>
    <submittedName>
        <fullName evidence="2">Dinitrogenase iron-molybdenum cofactor biosynthesis protein</fullName>
    </submittedName>
</protein>
<accession>A0A7V5PNM0</accession>
<dbReference type="InterPro" id="IPR036105">
    <property type="entry name" value="DiNase_FeMo-co_biosyn_sf"/>
</dbReference>
<comment type="caution">
    <text evidence="2">The sequence shown here is derived from an EMBL/GenBank/DDBJ whole genome shotgun (WGS) entry which is preliminary data.</text>
</comment>